<gene>
    <name evidence="2" type="ORF">LCGC14_2567470</name>
</gene>
<keyword evidence="1" id="KW-1133">Transmembrane helix</keyword>
<protein>
    <submittedName>
        <fullName evidence="2">Uncharacterized protein</fullName>
    </submittedName>
</protein>
<comment type="caution">
    <text evidence="2">The sequence shown here is derived from an EMBL/GenBank/DDBJ whole genome shotgun (WGS) entry which is preliminary data.</text>
</comment>
<evidence type="ECO:0000313" key="2">
    <source>
        <dbReference type="EMBL" id="KKL09278.1"/>
    </source>
</evidence>
<keyword evidence="1" id="KW-0472">Membrane</keyword>
<evidence type="ECO:0000256" key="1">
    <source>
        <dbReference type="SAM" id="Phobius"/>
    </source>
</evidence>
<dbReference type="EMBL" id="LAZR01042548">
    <property type="protein sequence ID" value="KKL09278.1"/>
    <property type="molecule type" value="Genomic_DNA"/>
</dbReference>
<reference evidence="2" key="1">
    <citation type="journal article" date="2015" name="Nature">
        <title>Complex archaea that bridge the gap between prokaryotes and eukaryotes.</title>
        <authorList>
            <person name="Spang A."/>
            <person name="Saw J.H."/>
            <person name="Jorgensen S.L."/>
            <person name="Zaremba-Niedzwiedzka K."/>
            <person name="Martijn J."/>
            <person name="Lind A.E."/>
            <person name="van Eijk R."/>
            <person name="Schleper C."/>
            <person name="Guy L."/>
            <person name="Ettema T.J."/>
        </authorList>
    </citation>
    <scope>NUCLEOTIDE SEQUENCE</scope>
</reference>
<sequence>MTEKETKVKMGMEEQGKFTKFMKERVFPNGIVIIALIISWISGFVFRGIYR</sequence>
<organism evidence="2">
    <name type="scientific">marine sediment metagenome</name>
    <dbReference type="NCBI Taxonomy" id="412755"/>
    <lineage>
        <taxon>unclassified sequences</taxon>
        <taxon>metagenomes</taxon>
        <taxon>ecological metagenomes</taxon>
    </lineage>
</organism>
<proteinExistence type="predicted"/>
<accession>A0A0F9DB54</accession>
<dbReference type="AlphaFoldDB" id="A0A0F9DB54"/>
<name>A0A0F9DB54_9ZZZZ</name>
<feature type="transmembrane region" description="Helical" evidence="1">
    <location>
        <begin position="26"/>
        <end position="50"/>
    </location>
</feature>
<keyword evidence="1" id="KW-0812">Transmembrane</keyword>